<dbReference type="PANTHER" id="PTHR10434">
    <property type="entry name" value="1-ACYL-SN-GLYCEROL-3-PHOSPHATE ACYLTRANSFERASE"/>
    <property type="match status" value="1"/>
</dbReference>
<dbReference type="SUPFAM" id="SSF69593">
    <property type="entry name" value="Glycerol-3-phosphate (1)-acyltransferase"/>
    <property type="match status" value="1"/>
</dbReference>
<dbReference type="CDD" id="cd07989">
    <property type="entry name" value="LPLAT_AGPAT-like"/>
    <property type="match status" value="1"/>
</dbReference>
<dbReference type="SMART" id="SM00563">
    <property type="entry name" value="PlsC"/>
    <property type="match status" value="1"/>
</dbReference>
<keyword evidence="5" id="KW-1185">Reference proteome</keyword>
<dbReference type="PANTHER" id="PTHR10434:SF11">
    <property type="entry name" value="1-ACYL-SN-GLYCEROL-3-PHOSPHATE ACYLTRANSFERASE"/>
    <property type="match status" value="1"/>
</dbReference>
<accession>A0AAN0K835</accession>
<feature type="domain" description="Phospholipid/glycerol acyltransferase" evidence="3">
    <location>
        <begin position="53"/>
        <end position="170"/>
    </location>
</feature>
<dbReference type="RefSeq" id="WP_340312731.1">
    <property type="nucleotide sequence ID" value="NZ_AP028056.1"/>
</dbReference>
<dbReference type="AlphaFoldDB" id="A0AAN0K835"/>
<evidence type="ECO:0000313" key="5">
    <source>
        <dbReference type="Proteomes" id="UP001431656"/>
    </source>
</evidence>
<dbReference type="GO" id="GO:0003841">
    <property type="term" value="F:1-acylglycerol-3-phosphate O-acyltransferase activity"/>
    <property type="evidence" value="ECO:0007669"/>
    <property type="project" value="TreeGrafter"/>
</dbReference>
<organism evidence="4 5">
    <name type="scientific">Brooklawnia propionicigenes</name>
    <dbReference type="NCBI Taxonomy" id="3041175"/>
    <lineage>
        <taxon>Bacteria</taxon>
        <taxon>Bacillati</taxon>
        <taxon>Actinomycetota</taxon>
        <taxon>Actinomycetes</taxon>
        <taxon>Propionibacteriales</taxon>
        <taxon>Propionibacteriaceae</taxon>
        <taxon>Brooklawnia</taxon>
    </lineage>
</organism>
<dbReference type="EMBL" id="AP028056">
    <property type="protein sequence ID" value="BEH02136.1"/>
    <property type="molecule type" value="Genomic_DNA"/>
</dbReference>
<evidence type="ECO:0000256" key="1">
    <source>
        <dbReference type="ARBA" id="ARBA00022679"/>
    </source>
</evidence>
<dbReference type="InterPro" id="IPR002123">
    <property type="entry name" value="Plipid/glycerol_acylTrfase"/>
</dbReference>
<protein>
    <recommendedName>
        <fullName evidence="3">Phospholipid/glycerol acyltransferase domain-containing protein</fullName>
    </recommendedName>
</protein>
<dbReference type="GO" id="GO:0006654">
    <property type="term" value="P:phosphatidic acid biosynthetic process"/>
    <property type="evidence" value="ECO:0007669"/>
    <property type="project" value="TreeGrafter"/>
</dbReference>
<evidence type="ECO:0000256" key="2">
    <source>
        <dbReference type="ARBA" id="ARBA00023315"/>
    </source>
</evidence>
<reference evidence="4" key="1">
    <citation type="journal article" date="2024" name="Int. J. Syst. Evol. Microbiol.">
        <title>Brooklawnia propionicigenes sp. nov., a facultatively anaerobic, propionate-producing bacterium isolated from a methanogenic reactor treating waste from cattle farms.</title>
        <authorList>
            <person name="Akita Y."/>
            <person name="Ueki A."/>
            <person name="Tonouchi A."/>
            <person name="Sugawara Y."/>
            <person name="Honma S."/>
            <person name="Kaku N."/>
            <person name="Ueki K."/>
        </authorList>
    </citation>
    <scope>NUCLEOTIDE SEQUENCE</scope>
    <source>
        <strain evidence="4">SH051</strain>
    </source>
</reference>
<gene>
    <name evidence="4" type="ORF">brsh051_14170</name>
</gene>
<keyword evidence="1" id="KW-0808">Transferase</keyword>
<sequence length="255" mass="27759">MAKLGGGKRRFTNPLQIAASTTAQQLLMKPAVWSVLNVHVHGEQNLDGAEEPFIVIANHSSHFDAPLVMGALPTRLSKHLATGAAADTFFTKKANAIAIELFMNAYPVNRGATRDHRGMSKQLLSEGVPLFIFPEGTRSRTGGMGPFTPGVAALAISFNCQVIPVAIVGSFAAWPAKEKRWRPGRPDVHVVFGLPMRPRPGEIAHEFNERMRRKVIEMHDSTAIAYGMPTQADMLHRAALERAPKRPDDGPQASS</sequence>
<dbReference type="Pfam" id="PF01553">
    <property type="entry name" value="Acyltransferase"/>
    <property type="match status" value="1"/>
</dbReference>
<dbReference type="KEGG" id="broo:brsh051_14170"/>
<name>A0AAN0K835_9ACTN</name>
<dbReference type="Proteomes" id="UP001431656">
    <property type="component" value="Chromosome"/>
</dbReference>
<evidence type="ECO:0000313" key="4">
    <source>
        <dbReference type="EMBL" id="BEH02136.1"/>
    </source>
</evidence>
<keyword evidence="2" id="KW-0012">Acyltransferase</keyword>
<proteinExistence type="predicted"/>
<evidence type="ECO:0000259" key="3">
    <source>
        <dbReference type="SMART" id="SM00563"/>
    </source>
</evidence>